<keyword evidence="3" id="KW-1185">Reference proteome</keyword>
<proteinExistence type="predicted"/>
<dbReference type="EMBL" id="KR139659">
    <property type="protein sequence ID" value="AKU37456.1"/>
    <property type="molecule type" value="Genomic_DNA"/>
</dbReference>
<evidence type="ECO:0000313" key="2">
    <source>
        <dbReference type="EMBL" id="AKU37456.1"/>
    </source>
</evidence>
<dbReference type="RefSeq" id="YP_009163802.1">
    <property type="nucleotide sequence ID" value="NC_027778.1"/>
</dbReference>
<dbReference type="GeneID" id="25479090"/>
<feature type="transmembrane region" description="Helical" evidence="1">
    <location>
        <begin position="110"/>
        <end position="127"/>
    </location>
</feature>
<accession>A0A0K1L663</accession>
<dbReference type="OrthoDB" id="38814at10239"/>
<protein>
    <submittedName>
        <fullName evidence="2">ORF_041L</fullName>
    </submittedName>
</protein>
<name>A0A0K1L663_9VIRU</name>
<dbReference type="KEGG" id="vg:25479090"/>
<dbReference type="Proteomes" id="UP000201485">
    <property type="component" value="Segment"/>
</dbReference>
<evidence type="ECO:0000256" key="1">
    <source>
        <dbReference type="SAM" id="Phobius"/>
    </source>
</evidence>
<reference evidence="2 3" key="1">
    <citation type="journal article" date="2015" name="PLoS Pathog.">
        <title>A Novel Virus Causes Scale Drop Disease in Lates calcarifer.</title>
        <authorList>
            <person name="de Groof A."/>
            <person name="Guelen L."/>
            <person name="Deijs M."/>
            <person name="van der Wal Y."/>
            <person name="Miyata M."/>
            <person name="Ng K.S."/>
            <person name="van Grinsven L."/>
            <person name="Simmelink B."/>
            <person name="Biermann Y."/>
            <person name="Grisez L."/>
            <person name="van Lent J."/>
            <person name="de Ronde A."/>
            <person name="Chang S.F."/>
            <person name="Schrier C."/>
            <person name="van der Hoek L."/>
        </authorList>
    </citation>
    <scope>NUCLEOTIDE SEQUENCE [LARGE SCALE GENOMIC DNA]</scope>
    <source>
        <strain evidence="2">C4575</strain>
    </source>
</reference>
<keyword evidence="1" id="KW-1133">Transmembrane helix</keyword>
<evidence type="ECO:0000313" key="3">
    <source>
        <dbReference type="Proteomes" id="UP000201485"/>
    </source>
</evidence>
<keyword evidence="1" id="KW-0472">Membrane</keyword>
<sequence length="130" mass="14087">MFSGFSRLYRSSLTNIASNGTTRTRFHVAKSACLIPGNVLQMQCILNIGVISAVSFPEQYKSLAKNVSFPVRLFNVPGLIISSLLGSSITTQRTPLANRASSGLATAEHGFFPVMTVVLIFTAYLPNMRS</sequence>
<feature type="transmembrane region" description="Helical" evidence="1">
    <location>
        <begin position="69"/>
        <end position="90"/>
    </location>
</feature>
<gene>
    <name evidence="2" type="ORF">SDDV_041</name>
</gene>
<keyword evidence="1" id="KW-0812">Transmembrane</keyword>
<organism evidence="2 3">
    <name type="scientific">Scale drop disease virus</name>
    <dbReference type="NCBI Taxonomy" id="1697349"/>
    <lineage>
        <taxon>Viruses</taxon>
        <taxon>Varidnaviria</taxon>
        <taxon>Bamfordvirae</taxon>
        <taxon>Nucleocytoviricota</taxon>
        <taxon>Megaviricetes</taxon>
        <taxon>Pimascovirales</taxon>
        <taxon>Pimascovirales incertae sedis</taxon>
        <taxon>Iridoviridae</taxon>
        <taxon>Alphairidovirinae</taxon>
        <taxon>Megalocytivirus</taxon>
        <taxon>Megalocytivirus lates1</taxon>
    </lineage>
</organism>